<reference evidence="2" key="1">
    <citation type="submission" date="2020-10" db="EMBL/GenBank/DDBJ databases">
        <authorList>
            <person name="Gilroy R."/>
        </authorList>
    </citation>
    <scope>NUCLEOTIDE SEQUENCE</scope>
    <source>
        <strain evidence="2">7463</strain>
    </source>
</reference>
<evidence type="ECO:0000313" key="3">
    <source>
        <dbReference type="Proteomes" id="UP000824083"/>
    </source>
</evidence>
<reference evidence="2" key="2">
    <citation type="journal article" date="2021" name="PeerJ">
        <title>Extensive microbial diversity within the chicken gut microbiome revealed by metagenomics and culture.</title>
        <authorList>
            <person name="Gilroy R."/>
            <person name="Ravi A."/>
            <person name="Getino M."/>
            <person name="Pursley I."/>
            <person name="Horton D.L."/>
            <person name="Alikhan N.F."/>
            <person name="Baker D."/>
            <person name="Gharbi K."/>
            <person name="Hall N."/>
            <person name="Watson M."/>
            <person name="Adriaenssens E.M."/>
            <person name="Foster-Nyarko E."/>
            <person name="Jarju S."/>
            <person name="Secka A."/>
            <person name="Antonio M."/>
            <person name="Oren A."/>
            <person name="Chaudhuri R.R."/>
            <person name="La Ragione R."/>
            <person name="Hildebrand F."/>
            <person name="Pallen M.J."/>
        </authorList>
    </citation>
    <scope>NUCLEOTIDE SEQUENCE</scope>
    <source>
        <strain evidence="2">7463</strain>
    </source>
</reference>
<evidence type="ECO:0000256" key="1">
    <source>
        <dbReference type="SAM" id="Phobius"/>
    </source>
</evidence>
<sequence>MNRDQIMRPESMPAEYLVAISCIILFTSMVVPNLALQYQYDIEISYVRSFFGDWPWTVWGLVGLNEFSTDQFWREIHTQLIEWAQLPDSAYQVRWEQIVQQALDNMILLAYRAMYRTGFLVVSLAFFLPMATVLFLYNRMDKENRQGKFLFVAPFWLTIRVHLAQLVLFFILLVWLFPFRVIPEIPFILTGIWVFLQVSCIYLFPAQR</sequence>
<dbReference type="EMBL" id="DVMY01000105">
    <property type="protein sequence ID" value="HIU37972.1"/>
    <property type="molecule type" value="Genomic_DNA"/>
</dbReference>
<protein>
    <recommendedName>
        <fullName evidence="4">DUF4400 domain-containing protein</fullName>
    </recommendedName>
</protein>
<comment type="caution">
    <text evidence="2">The sequence shown here is derived from an EMBL/GenBank/DDBJ whole genome shotgun (WGS) entry which is preliminary data.</text>
</comment>
<proteinExistence type="predicted"/>
<dbReference type="Proteomes" id="UP000824083">
    <property type="component" value="Unassembled WGS sequence"/>
</dbReference>
<name>A0A9D1IKY1_9BURK</name>
<feature type="transmembrane region" description="Helical" evidence="1">
    <location>
        <begin position="185"/>
        <end position="204"/>
    </location>
</feature>
<keyword evidence="1" id="KW-1133">Transmembrane helix</keyword>
<feature type="transmembrane region" description="Helical" evidence="1">
    <location>
        <begin position="113"/>
        <end position="137"/>
    </location>
</feature>
<dbReference type="AlphaFoldDB" id="A0A9D1IKY1"/>
<keyword evidence="1" id="KW-0472">Membrane</keyword>
<evidence type="ECO:0008006" key="4">
    <source>
        <dbReference type="Google" id="ProtNLM"/>
    </source>
</evidence>
<gene>
    <name evidence="2" type="ORF">IAC56_06860</name>
</gene>
<evidence type="ECO:0000313" key="2">
    <source>
        <dbReference type="EMBL" id="HIU37972.1"/>
    </source>
</evidence>
<feature type="transmembrane region" description="Helical" evidence="1">
    <location>
        <begin position="149"/>
        <end position="179"/>
    </location>
</feature>
<keyword evidence="1" id="KW-0812">Transmembrane</keyword>
<feature type="transmembrane region" description="Helical" evidence="1">
    <location>
        <begin position="12"/>
        <end position="31"/>
    </location>
</feature>
<organism evidence="2 3">
    <name type="scientific">Candidatus Aphodousia faecigallinarum</name>
    <dbReference type="NCBI Taxonomy" id="2840677"/>
    <lineage>
        <taxon>Bacteria</taxon>
        <taxon>Pseudomonadati</taxon>
        <taxon>Pseudomonadota</taxon>
        <taxon>Betaproteobacteria</taxon>
        <taxon>Burkholderiales</taxon>
        <taxon>Sutterellaceae</taxon>
        <taxon>Sutterellaceae incertae sedis</taxon>
        <taxon>Candidatus Aphodousia</taxon>
    </lineage>
</organism>
<accession>A0A9D1IKY1</accession>